<evidence type="ECO:0000256" key="1">
    <source>
        <dbReference type="SAM" id="Coils"/>
    </source>
</evidence>
<reference evidence="3" key="1">
    <citation type="submission" date="2023-10" db="EMBL/GenBank/DDBJ databases">
        <authorList>
            <person name="Chen Y."/>
            <person name="Shah S."/>
            <person name="Dougan E. K."/>
            <person name="Thang M."/>
            <person name="Chan C."/>
        </authorList>
    </citation>
    <scope>NUCLEOTIDE SEQUENCE [LARGE SCALE GENOMIC DNA]</scope>
</reference>
<feature type="region of interest" description="Disordered" evidence="2">
    <location>
        <begin position="451"/>
        <end position="507"/>
    </location>
</feature>
<keyword evidence="4" id="KW-1185">Reference proteome</keyword>
<keyword evidence="1" id="KW-0175">Coiled coil</keyword>
<dbReference type="Proteomes" id="UP001189429">
    <property type="component" value="Unassembled WGS sequence"/>
</dbReference>
<feature type="compositionally biased region" description="Basic and acidic residues" evidence="2">
    <location>
        <begin position="470"/>
        <end position="479"/>
    </location>
</feature>
<protein>
    <submittedName>
        <fullName evidence="3">Uncharacterized protein</fullName>
    </submittedName>
</protein>
<evidence type="ECO:0000256" key="2">
    <source>
        <dbReference type="SAM" id="MobiDB-lite"/>
    </source>
</evidence>
<gene>
    <name evidence="3" type="ORF">PCOR1329_LOCUS47262</name>
</gene>
<dbReference type="EMBL" id="CAUYUJ010015693">
    <property type="protein sequence ID" value="CAK0857051.1"/>
    <property type="molecule type" value="Genomic_DNA"/>
</dbReference>
<sequence>MATVGCQAAPVAAEQPRQAGGAAASLWPARRARQCAARSAAQGKLAAALARVATLEAELADCRAVRGEAAAQAVRLAALPLGSQQVPDDVLVQELATRLALAVPVLMDMLADRRAAAVGAAVPRAAPAAPPPYGGSSGTQCGTLGADASDELASSLTVDGIVDLGKDAVLVVVGVLLFLSFALQVRRFHTAECLPSARRGRSLPAGASFALAELVRSAGHPTAAPLASGPLWWHAGVEGLDDSALARPESSGGFGEHPAPRPSQGGAVHPHRLPDPGAACSTACTSSPAAFVDPSIVTAYLLANESAVLSGGSEMAAGDIDGEFSMQEVGSRNQDGDRSLASDAVAHGGFDLSPHLGTDDGVEAAGPQRNGGKRLDDDALFTSPPSGSCSCSGGGGIDEEDGVGGVGDGCTLHGSETVARQEPARGPKRLLALRRHVFAGCVALTVDRDIRRPGWQGAGGDDAPPAPSASEREAGRLWLRDTFGPGSPWRTWARQERRRRREAQLQQ</sequence>
<organism evidence="3 4">
    <name type="scientific">Prorocentrum cordatum</name>
    <dbReference type="NCBI Taxonomy" id="2364126"/>
    <lineage>
        <taxon>Eukaryota</taxon>
        <taxon>Sar</taxon>
        <taxon>Alveolata</taxon>
        <taxon>Dinophyceae</taxon>
        <taxon>Prorocentrales</taxon>
        <taxon>Prorocentraceae</taxon>
        <taxon>Prorocentrum</taxon>
    </lineage>
</organism>
<proteinExistence type="predicted"/>
<name>A0ABN9UED0_9DINO</name>
<feature type="region of interest" description="Disordered" evidence="2">
    <location>
        <begin position="347"/>
        <end position="386"/>
    </location>
</feature>
<feature type="region of interest" description="Disordered" evidence="2">
    <location>
        <begin position="244"/>
        <end position="274"/>
    </location>
</feature>
<evidence type="ECO:0000313" key="3">
    <source>
        <dbReference type="EMBL" id="CAK0857051.1"/>
    </source>
</evidence>
<comment type="caution">
    <text evidence="3">The sequence shown here is derived from an EMBL/GenBank/DDBJ whole genome shotgun (WGS) entry which is preliminary data.</text>
</comment>
<evidence type="ECO:0000313" key="4">
    <source>
        <dbReference type="Proteomes" id="UP001189429"/>
    </source>
</evidence>
<feature type="coiled-coil region" evidence="1">
    <location>
        <begin position="38"/>
        <end position="65"/>
    </location>
</feature>
<accession>A0ABN9UED0</accession>